<dbReference type="KEGG" id="ssm:Spirs_0002"/>
<name>E1R6N0_SEDSS</name>
<organism evidence="1 2">
    <name type="scientific">Sediminispirochaeta smaragdinae (strain DSM 11293 / JCM 15392 / SEBR 4228)</name>
    <name type="common">Spirochaeta smaragdinae</name>
    <dbReference type="NCBI Taxonomy" id="573413"/>
    <lineage>
        <taxon>Bacteria</taxon>
        <taxon>Pseudomonadati</taxon>
        <taxon>Spirochaetota</taxon>
        <taxon>Spirochaetia</taxon>
        <taxon>Spirochaetales</taxon>
        <taxon>Spirochaetaceae</taxon>
        <taxon>Sediminispirochaeta</taxon>
    </lineage>
</organism>
<evidence type="ECO:0000313" key="2">
    <source>
        <dbReference type="Proteomes" id="UP000002318"/>
    </source>
</evidence>
<dbReference type="HOGENOM" id="CLU_2976995_0_0_12"/>
<keyword evidence="2" id="KW-1185">Reference proteome</keyword>
<evidence type="ECO:0000313" key="1">
    <source>
        <dbReference type="EMBL" id="ADK79162.1"/>
    </source>
</evidence>
<gene>
    <name evidence="1" type="ordered locus">Spirs_0002</name>
</gene>
<dbReference type="EMBL" id="CP002116">
    <property type="protein sequence ID" value="ADK79162.1"/>
    <property type="molecule type" value="Genomic_DNA"/>
</dbReference>
<sequence length="58" mass="6791">MKRWYNYEEDMCMNTEGCGYVHFHGITFTSYSDGQLFLSKEIMADINIFTVPIITTIN</sequence>
<accession>E1R6N0</accession>
<protein>
    <submittedName>
        <fullName evidence="1">Uncharacterized protein</fullName>
    </submittedName>
</protein>
<dbReference type="STRING" id="573413.Spirs_0002"/>
<reference evidence="1 2" key="1">
    <citation type="journal article" date="2010" name="Stand. Genomic Sci.">
        <title>Complete genome sequence of Spirochaeta smaragdinae type strain (SEBR 4228).</title>
        <authorList>
            <person name="Mavromatis K."/>
            <person name="Yasawong M."/>
            <person name="Chertkov O."/>
            <person name="Lapidus A."/>
            <person name="Lucas S."/>
            <person name="Nolan M."/>
            <person name="Del Rio T.G."/>
            <person name="Tice H."/>
            <person name="Cheng J.F."/>
            <person name="Pitluck S."/>
            <person name="Liolios K."/>
            <person name="Ivanova N."/>
            <person name="Tapia R."/>
            <person name="Han C."/>
            <person name="Bruce D."/>
            <person name="Goodwin L."/>
            <person name="Pati A."/>
            <person name="Chen A."/>
            <person name="Palaniappan K."/>
            <person name="Land M."/>
            <person name="Hauser L."/>
            <person name="Chang Y.J."/>
            <person name="Jeffries C.D."/>
            <person name="Detter J.C."/>
            <person name="Rohde M."/>
            <person name="Brambilla E."/>
            <person name="Spring S."/>
            <person name="Goker M."/>
            <person name="Sikorski J."/>
            <person name="Woyke T."/>
            <person name="Bristow J."/>
            <person name="Eisen J.A."/>
            <person name="Markowitz V."/>
            <person name="Hugenholtz P."/>
            <person name="Klenk H.P."/>
            <person name="Kyrpides N.C."/>
        </authorList>
    </citation>
    <scope>NUCLEOTIDE SEQUENCE [LARGE SCALE GENOMIC DNA]</scope>
    <source>
        <strain evidence="2">DSM 11293 / JCM 15392 / SEBR 4228</strain>
    </source>
</reference>
<dbReference type="Proteomes" id="UP000002318">
    <property type="component" value="Chromosome"/>
</dbReference>
<proteinExistence type="predicted"/>
<dbReference type="AlphaFoldDB" id="E1R6N0"/>